<proteinExistence type="predicted"/>
<evidence type="ECO:0000256" key="2">
    <source>
        <dbReference type="SAM" id="MobiDB-lite"/>
    </source>
</evidence>
<feature type="zinc finger region" description="C3H1-type" evidence="1">
    <location>
        <begin position="161"/>
        <end position="190"/>
    </location>
</feature>
<evidence type="ECO:0000313" key="4">
    <source>
        <dbReference type="EMBL" id="TPX67809.1"/>
    </source>
</evidence>
<protein>
    <recommendedName>
        <fullName evidence="3">C3H1-type domain-containing protein</fullName>
    </recommendedName>
</protein>
<comment type="caution">
    <text evidence="4">The sequence shown here is derived from an EMBL/GenBank/DDBJ whole genome shotgun (WGS) entry which is preliminary data.</text>
</comment>
<dbReference type="InterPro" id="IPR000571">
    <property type="entry name" value="Znf_CCCH"/>
</dbReference>
<feature type="region of interest" description="Disordered" evidence="2">
    <location>
        <begin position="301"/>
        <end position="355"/>
    </location>
</feature>
<dbReference type="PROSITE" id="PS50103">
    <property type="entry name" value="ZF_C3H1"/>
    <property type="match status" value="1"/>
</dbReference>
<reference evidence="4 5" key="1">
    <citation type="journal article" date="2019" name="Sci. Rep.">
        <title>Comparative genomics of chytrid fungi reveal insights into the obligate biotrophic and pathogenic lifestyle of Synchytrium endobioticum.</title>
        <authorList>
            <person name="van de Vossenberg B.T.L.H."/>
            <person name="Warris S."/>
            <person name="Nguyen H.D.T."/>
            <person name="van Gent-Pelzer M.P.E."/>
            <person name="Joly D.L."/>
            <person name="van de Geest H.C."/>
            <person name="Bonants P.J.M."/>
            <person name="Smith D.S."/>
            <person name="Levesque C.A."/>
            <person name="van der Lee T.A.J."/>
        </authorList>
    </citation>
    <scope>NUCLEOTIDE SEQUENCE [LARGE SCALE GENOMIC DNA]</scope>
    <source>
        <strain evidence="4 5">CBS 675.73</strain>
    </source>
</reference>
<dbReference type="SUPFAM" id="SSF53335">
    <property type="entry name" value="S-adenosyl-L-methionine-dependent methyltransferases"/>
    <property type="match status" value="1"/>
</dbReference>
<evidence type="ECO:0000313" key="5">
    <source>
        <dbReference type="Proteomes" id="UP000320333"/>
    </source>
</evidence>
<organism evidence="4 5">
    <name type="scientific">Chytriomyces confervae</name>
    <dbReference type="NCBI Taxonomy" id="246404"/>
    <lineage>
        <taxon>Eukaryota</taxon>
        <taxon>Fungi</taxon>
        <taxon>Fungi incertae sedis</taxon>
        <taxon>Chytridiomycota</taxon>
        <taxon>Chytridiomycota incertae sedis</taxon>
        <taxon>Chytridiomycetes</taxon>
        <taxon>Chytridiales</taxon>
        <taxon>Chytriomycetaceae</taxon>
        <taxon>Chytriomyces</taxon>
    </lineage>
</organism>
<keyword evidence="1" id="KW-0862">Zinc</keyword>
<sequence>MTTSVHAKRLAASRDVSTESTLEERIYVGQIVRRHGRYTNMTLLDIRIQSSTNTNTQLRDTHLCSCCTRITVSVTDKNLMPSYGKHVVKLGDVIQLRGTVSVNTESKWYDFSQVPADGDGVKLREARLMAKSECVLVESFKGKKFIAEPSTRKTDDTFIETEVETVCKVWINSGGKCALGDKCRFSHPALEQVKQLRQAWVADRVSKRLRKATEDWDDSTEMSLKKPHSARASVFADWLLKHFGGVEALNKGSGVYDIAGGSGRLSLALIDRNIAKCTVIDSREFSLGFVLRRWIKRRQRKSKKLDSGEGQDAGNSDGEQNGDSDQDEDDDEGQHEQASATNAHATQIPTTGTNVPSTGPFAKACASNDIPFKYIQQLFSIETVTQEMRNASLFVGMHPDQATGAIVETAIQCNVPFAVVPCCVFKDEFPDRRLRNGEQVCTTLDLVQWIKEKKPDGVIKTDFLDIQGKNMVVYWTNKWD</sequence>
<dbReference type="OrthoDB" id="7459479at2759"/>
<keyword evidence="1" id="KW-0863">Zinc-finger</keyword>
<evidence type="ECO:0000256" key="1">
    <source>
        <dbReference type="PROSITE-ProRule" id="PRU00723"/>
    </source>
</evidence>
<gene>
    <name evidence="4" type="ORF">CcCBS67573_g07394</name>
</gene>
<accession>A0A507EUP6</accession>
<dbReference type="PANTHER" id="PTHR36971">
    <property type="entry name" value="UNNAMED PRODUCT"/>
    <property type="match status" value="1"/>
</dbReference>
<dbReference type="InterPro" id="IPR029063">
    <property type="entry name" value="SAM-dependent_MTases_sf"/>
</dbReference>
<feature type="compositionally biased region" description="Polar residues" evidence="2">
    <location>
        <begin position="338"/>
        <end position="355"/>
    </location>
</feature>
<evidence type="ECO:0000259" key="3">
    <source>
        <dbReference type="PROSITE" id="PS50103"/>
    </source>
</evidence>
<dbReference type="Proteomes" id="UP000320333">
    <property type="component" value="Unassembled WGS sequence"/>
</dbReference>
<dbReference type="AlphaFoldDB" id="A0A507EUP6"/>
<dbReference type="STRING" id="246404.A0A507EUP6"/>
<dbReference type="PANTHER" id="PTHR36971:SF3">
    <property type="entry name" value="C3H1-TYPE DOMAIN-CONTAINING PROTEIN"/>
    <property type="match status" value="1"/>
</dbReference>
<name>A0A507EUP6_9FUNG</name>
<feature type="compositionally biased region" description="Acidic residues" evidence="2">
    <location>
        <begin position="320"/>
        <end position="333"/>
    </location>
</feature>
<dbReference type="EMBL" id="QEAP01000381">
    <property type="protein sequence ID" value="TPX67809.1"/>
    <property type="molecule type" value="Genomic_DNA"/>
</dbReference>
<keyword evidence="1" id="KW-0479">Metal-binding</keyword>
<feature type="domain" description="C3H1-type" evidence="3">
    <location>
        <begin position="161"/>
        <end position="190"/>
    </location>
</feature>
<dbReference type="GO" id="GO:0008270">
    <property type="term" value="F:zinc ion binding"/>
    <property type="evidence" value="ECO:0007669"/>
    <property type="project" value="UniProtKB-KW"/>
</dbReference>
<keyword evidence="5" id="KW-1185">Reference proteome</keyword>